<gene>
    <name evidence="2" type="ORF">BHV66_01550</name>
</gene>
<dbReference type="AlphaFoldDB" id="A0A1Q6FDE5"/>
<name>A0A1Q6FDE5_9BACT</name>
<evidence type="ECO:0000256" key="1">
    <source>
        <dbReference type="SAM" id="Phobius"/>
    </source>
</evidence>
<dbReference type="EMBL" id="MNQH01000001">
    <property type="protein sequence ID" value="OKY96880.1"/>
    <property type="molecule type" value="Genomic_DNA"/>
</dbReference>
<keyword evidence="1" id="KW-0472">Membrane</keyword>
<evidence type="ECO:0000313" key="3">
    <source>
        <dbReference type="Proteomes" id="UP000187417"/>
    </source>
</evidence>
<accession>A0A1Q6FDE5</accession>
<organism evidence="2 3">
    <name type="scientific">Alistipes putredinis</name>
    <dbReference type="NCBI Taxonomy" id="28117"/>
    <lineage>
        <taxon>Bacteria</taxon>
        <taxon>Pseudomonadati</taxon>
        <taxon>Bacteroidota</taxon>
        <taxon>Bacteroidia</taxon>
        <taxon>Bacteroidales</taxon>
        <taxon>Rikenellaceae</taxon>
        <taxon>Alistipes</taxon>
    </lineage>
</organism>
<dbReference type="Proteomes" id="UP000187417">
    <property type="component" value="Unassembled WGS sequence"/>
</dbReference>
<keyword evidence="1" id="KW-0812">Transmembrane</keyword>
<dbReference type="RefSeq" id="WP_022459689.1">
    <property type="nucleotide sequence ID" value="NZ_CAJJWD010000003.1"/>
</dbReference>
<sequence length="253" mass="29111">MKNVIAIIKNAWGDSPPPKVKTGFILNIIGLTAFLCLSGATAHAQSDKQIINMDNPDYHIDVERFCSPFIDFDNPEEYNSKEVNYRYVKYTQNMNVSFSERYPILIHYISMDSLVTKKATFCDTGFGKLNLITNAQGKLISMNCETKMDKTGFKELVKAVRQKYGKPALKKAETGKDELKKILINSMVSKGKNIPVYLWKQDDEYIGLFMESEDVVNFFRAKKEFEDLLIKVNGPYIEATIELQKWKKKIFKR</sequence>
<keyword evidence="1" id="KW-1133">Transmembrane helix</keyword>
<comment type="caution">
    <text evidence="2">The sequence shown here is derived from an EMBL/GenBank/DDBJ whole genome shotgun (WGS) entry which is preliminary data.</text>
</comment>
<evidence type="ECO:0000313" key="2">
    <source>
        <dbReference type="EMBL" id="OKY96880.1"/>
    </source>
</evidence>
<protein>
    <submittedName>
        <fullName evidence="2">Uncharacterized protein</fullName>
    </submittedName>
</protein>
<proteinExistence type="predicted"/>
<feature type="transmembrane region" description="Helical" evidence="1">
    <location>
        <begin position="24"/>
        <end position="44"/>
    </location>
</feature>
<reference evidence="2 3" key="1">
    <citation type="journal article" date="2016" name="Nat. Biotechnol.">
        <title>Measurement of bacterial replication rates in microbial communities.</title>
        <authorList>
            <person name="Brown C.T."/>
            <person name="Olm M.R."/>
            <person name="Thomas B.C."/>
            <person name="Banfield J.F."/>
        </authorList>
    </citation>
    <scope>NUCLEOTIDE SEQUENCE [LARGE SCALE GENOMIC DNA]</scope>
    <source>
        <strain evidence="2">CAG:67_53_122</strain>
    </source>
</reference>